<dbReference type="OrthoDB" id="1799587at2"/>
<reference evidence="3" key="1">
    <citation type="submission" date="2011-11" db="EMBL/GenBank/DDBJ databases">
        <title>Complete sequence of Desulfosporosinus orientis DSM 765.</title>
        <authorList>
            <person name="Lucas S."/>
            <person name="Han J."/>
            <person name="Lapidus A."/>
            <person name="Cheng J.-F."/>
            <person name="Goodwin L."/>
            <person name="Pitluck S."/>
            <person name="Peters L."/>
            <person name="Ovchinnikova G."/>
            <person name="Teshima H."/>
            <person name="Detter J.C."/>
            <person name="Han C."/>
            <person name="Tapia R."/>
            <person name="Land M."/>
            <person name="Hauser L."/>
            <person name="Kyrpides N."/>
            <person name="Ivanova N."/>
            <person name="Pagani I."/>
            <person name="Pester M."/>
            <person name="Spring S."/>
            <person name="Ollivier B."/>
            <person name="Rattei T."/>
            <person name="Klenk H.-P."/>
            <person name="Wagner M."/>
            <person name="Loy A."/>
            <person name="Woyke T."/>
        </authorList>
    </citation>
    <scope>NUCLEOTIDE SEQUENCE [LARGE SCALE GENOMIC DNA]</scope>
    <source>
        <strain evidence="3">ATCC 19365 / DSM 765 / NCIMB 8382 / VKM B-1628</strain>
    </source>
</reference>
<sequence length="66" mass="7268">MGTNKCNCLKIESKDLPIVIGGIIVYELAIITVLMVLIYLDLDEPCCQGSCVKEEQSCEINAEMTD</sequence>
<dbReference type="RefSeq" id="WP_014184923.1">
    <property type="nucleotide sequence ID" value="NC_016584.1"/>
</dbReference>
<reference evidence="2 3" key="2">
    <citation type="journal article" date="2012" name="J. Bacteriol.">
        <title>Complete genome sequences of Desulfosporosinus orientis DSM765T, Desulfosporosinus youngiae DSM17734T, Desulfosporosinus meridiei DSM13257T, and Desulfosporosinus acidiphilus DSM22704T.</title>
        <authorList>
            <person name="Pester M."/>
            <person name="Brambilla E."/>
            <person name="Alazard D."/>
            <person name="Rattei T."/>
            <person name="Weinmaier T."/>
            <person name="Han J."/>
            <person name="Lucas S."/>
            <person name="Lapidus A."/>
            <person name="Cheng J.F."/>
            <person name="Goodwin L."/>
            <person name="Pitluck S."/>
            <person name="Peters L."/>
            <person name="Ovchinnikova G."/>
            <person name="Teshima H."/>
            <person name="Detter J.C."/>
            <person name="Han C.S."/>
            <person name="Tapia R."/>
            <person name="Land M.L."/>
            <person name="Hauser L."/>
            <person name="Kyrpides N.C."/>
            <person name="Ivanova N.N."/>
            <person name="Pagani I."/>
            <person name="Huntmann M."/>
            <person name="Wei C.L."/>
            <person name="Davenport K.W."/>
            <person name="Daligault H."/>
            <person name="Chain P.S."/>
            <person name="Chen A."/>
            <person name="Mavromatis K."/>
            <person name="Markowitz V."/>
            <person name="Szeto E."/>
            <person name="Mikhailova N."/>
            <person name="Pati A."/>
            <person name="Wagner M."/>
            <person name="Woyke T."/>
            <person name="Ollivier B."/>
            <person name="Klenk H.P."/>
            <person name="Spring S."/>
            <person name="Loy A."/>
        </authorList>
    </citation>
    <scope>NUCLEOTIDE SEQUENCE [LARGE SCALE GENOMIC DNA]</scope>
    <source>
        <strain evidence="3">ATCC 19365 / DSM 765 / NCIMB 8382 / VKM B-1628</strain>
    </source>
</reference>
<dbReference type="KEGG" id="dor:Desor_2561"/>
<dbReference type="EMBL" id="CP003108">
    <property type="protein sequence ID" value="AET68115.1"/>
    <property type="molecule type" value="Genomic_DNA"/>
</dbReference>
<evidence type="ECO:0000256" key="1">
    <source>
        <dbReference type="SAM" id="Phobius"/>
    </source>
</evidence>
<name>G7W6A8_DESOD</name>
<feature type="transmembrane region" description="Helical" evidence="1">
    <location>
        <begin position="18"/>
        <end position="40"/>
    </location>
</feature>
<dbReference type="Proteomes" id="UP000006346">
    <property type="component" value="Chromosome"/>
</dbReference>
<keyword evidence="1" id="KW-0812">Transmembrane</keyword>
<keyword evidence="3" id="KW-1185">Reference proteome</keyword>
<proteinExistence type="predicted"/>
<dbReference type="AlphaFoldDB" id="G7W6A8"/>
<dbReference type="PATRIC" id="fig|768706.3.peg.2574"/>
<gene>
    <name evidence="2" type="ordered locus">Desor_2561</name>
</gene>
<evidence type="ECO:0000313" key="2">
    <source>
        <dbReference type="EMBL" id="AET68115.1"/>
    </source>
</evidence>
<evidence type="ECO:0000313" key="3">
    <source>
        <dbReference type="Proteomes" id="UP000006346"/>
    </source>
</evidence>
<keyword evidence="1" id="KW-1133">Transmembrane helix</keyword>
<dbReference type="HOGENOM" id="CLU_2824106_0_0_9"/>
<accession>G7W6A8</accession>
<organism evidence="2 3">
    <name type="scientific">Desulfosporosinus orientis (strain ATCC 19365 / DSM 765 / NCIMB 8382 / VKM B-1628 / Singapore I)</name>
    <name type="common">Desulfotomaculum orientis</name>
    <dbReference type="NCBI Taxonomy" id="768706"/>
    <lineage>
        <taxon>Bacteria</taxon>
        <taxon>Bacillati</taxon>
        <taxon>Bacillota</taxon>
        <taxon>Clostridia</taxon>
        <taxon>Eubacteriales</taxon>
        <taxon>Desulfitobacteriaceae</taxon>
        <taxon>Desulfosporosinus</taxon>
    </lineage>
</organism>
<protein>
    <submittedName>
        <fullName evidence="2">Uncharacterized protein</fullName>
    </submittedName>
</protein>
<keyword evidence="1" id="KW-0472">Membrane</keyword>